<dbReference type="VEuPathDB" id="FungiDB:CCM_03120"/>
<organism evidence="18 19">
    <name type="scientific">Cordyceps militaris</name>
    <name type="common">Caterpillar fungus</name>
    <name type="synonym">Clavaria militaris</name>
    <dbReference type="NCBI Taxonomy" id="73501"/>
    <lineage>
        <taxon>Eukaryota</taxon>
        <taxon>Fungi</taxon>
        <taxon>Dikarya</taxon>
        <taxon>Ascomycota</taxon>
        <taxon>Pezizomycotina</taxon>
        <taxon>Sordariomycetes</taxon>
        <taxon>Hypocreomycetidae</taxon>
        <taxon>Hypocreales</taxon>
        <taxon>Cordycipitaceae</taxon>
        <taxon>Cordyceps</taxon>
    </lineage>
</organism>
<evidence type="ECO:0000256" key="2">
    <source>
        <dbReference type="ARBA" id="ARBA00004514"/>
    </source>
</evidence>
<evidence type="ECO:0000256" key="13">
    <source>
        <dbReference type="ARBA" id="ARBA00023239"/>
    </source>
</evidence>
<dbReference type="Pfam" id="PF01008">
    <property type="entry name" value="IF-2B"/>
    <property type="match status" value="1"/>
</dbReference>
<dbReference type="InterPro" id="IPR000649">
    <property type="entry name" value="IF-2B-related"/>
</dbReference>
<dbReference type="GO" id="GO:0004424">
    <property type="term" value="F:imidazoleglycerol-phosphate dehydratase activity"/>
    <property type="evidence" value="ECO:0007669"/>
    <property type="project" value="UniProtKB-EC"/>
</dbReference>
<comment type="pathway">
    <text evidence="3 15">Amino-acid biosynthesis; L-histidine biosynthesis; L-histidine from 5-phospho-alpha-D-ribose 1-diphosphate: step 6/9.</text>
</comment>
<dbReference type="FunFam" id="3.30.230.40:FF:000001">
    <property type="entry name" value="Imidazoleglycerol-phosphate dehydratase HisB"/>
    <property type="match status" value="1"/>
</dbReference>
<dbReference type="InterPro" id="IPR042529">
    <property type="entry name" value="IF_2B-like_C"/>
</dbReference>
<comment type="similarity">
    <text evidence="4 16">Belongs to the eIF-2B alpha/beta/delta subunits family.</text>
</comment>
<dbReference type="PROSITE" id="PS00954">
    <property type="entry name" value="IGP_DEHYDRATASE_1"/>
    <property type="match status" value="1"/>
</dbReference>
<dbReference type="InterPro" id="IPR038494">
    <property type="entry name" value="IGPD_sf"/>
</dbReference>
<reference evidence="18 19" key="1">
    <citation type="journal article" date="2017" name="BMC Genomics">
        <title>Chromosome level assembly and secondary metabolite potential of the parasitic fungus Cordyceps militaris.</title>
        <authorList>
            <person name="Kramer G.J."/>
            <person name="Nodwell J.R."/>
        </authorList>
    </citation>
    <scope>NUCLEOTIDE SEQUENCE [LARGE SCALE GENOMIC DNA]</scope>
    <source>
        <strain evidence="18 19">ATCC 34164</strain>
    </source>
</reference>
<dbReference type="CDD" id="cd07914">
    <property type="entry name" value="IGPD"/>
    <property type="match status" value="1"/>
</dbReference>
<dbReference type="FunFam" id="3.30.230.40:FF:000005">
    <property type="entry name" value="Imidazoleglycerol-phosphate dehydratase"/>
    <property type="match status" value="1"/>
</dbReference>
<evidence type="ECO:0000256" key="12">
    <source>
        <dbReference type="ARBA" id="ARBA00023102"/>
    </source>
</evidence>
<protein>
    <recommendedName>
        <fullName evidence="7 15">Imidazoleglycerol-phosphate dehydratase</fullName>
        <ecNumber evidence="6 15">4.2.1.19</ecNumber>
    </recommendedName>
</protein>
<evidence type="ECO:0000256" key="7">
    <source>
        <dbReference type="ARBA" id="ARBA00016664"/>
    </source>
</evidence>
<dbReference type="EC" id="4.2.1.19" evidence="6 15"/>
<evidence type="ECO:0000256" key="16">
    <source>
        <dbReference type="RuleBase" id="RU003814"/>
    </source>
</evidence>
<dbReference type="PANTHER" id="PTHR10233:SF14">
    <property type="entry name" value="TRANSLATION INITIATION FACTOR EIF-2B SUBUNIT DELTA"/>
    <property type="match status" value="1"/>
</dbReference>
<dbReference type="HAMAP" id="MF_00076">
    <property type="entry name" value="HisB"/>
    <property type="match status" value="1"/>
</dbReference>
<feature type="compositionally biased region" description="Basic and acidic residues" evidence="17">
    <location>
        <begin position="325"/>
        <end position="344"/>
    </location>
</feature>
<dbReference type="GO" id="GO:0000105">
    <property type="term" value="P:L-histidine biosynthetic process"/>
    <property type="evidence" value="ECO:0007669"/>
    <property type="project" value="UniProtKB-UniPathway"/>
</dbReference>
<dbReference type="SUPFAM" id="SSF54211">
    <property type="entry name" value="Ribosomal protein S5 domain 2-like"/>
    <property type="match status" value="2"/>
</dbReference>
<dbReference type="OrthoDB" id="447729at2759"/>
<dbReference type="InterPro" id="IPR020565">
    <property type="entry name" value="ImidazoleglycerP_deHydtase_CS"/>
</dbReference>
<comment type="subcellular location">
    <subcellularLocation>
        <location evidence="2">Cytoplasm</location>
        <location evidence="2">Cytosol</location>
    </subcellularLocation>
</comment>
<dbReference type="PROSITE" id="PS00955">
    <property type="entry name" value="IGP_DEHYDRATASE_2"/>
    <property type="match status" value="1"/>
</dbReference>
<keyword evidence="13 15" id="KW-0456">Lyase</keyword>
<feature type="compositionally biased region" description="Low complexity" evidence="17">
    <location>
        <begin position="383"/>
        <end position="396"/>
    </location>
</feature>
<comment type="catalytic activity">
    <reaction evidence="1 15">
        <text>D-erythro-1-(imidazol-4-yl)glycerol 3-phosphate = 3-(imidazol-4-yl)-2-oxopropyl phosphate + H2O</text>
        <dbReference type="Rhea" id="RHEA:11040"/>
        <dbReference type="ChEBI" id="CHEBI:15377"/>
        <dbReference type="ChEBI" id="CHEBI:57766"/>
        <dbReference type="ChEBI" id="CHEBI:58278"/>
        <dbReference type="EC" id="4.2.1.19"/>
    </reaction>
</comment>
<dbReference type="Gene3D" id="3.40.50.10470">
    <property type="entry name" value="Translation initiation factor eif-2b, domain 2"/>
    <property type="match status" value="1"/>
</dbReference>
<evidence type="ECO:0000256" key="8">
    <source>
        <dbReference type="ARBA" id="ARBA00022490"/>
    </source>
</evidence>
<evidence type="ECO:0000256" key="11">
    <source>
        <dbReference type="ARBA" id="ARBA00022917"/>
    </source>
</evidence>
<dbReference type="Proteomes" id="UP000323067">
    <property type="component" value="Chromosome vi"/>
</dbReference>
<dbReference type="EMBL" id="CP023323">
    <property type="protein sequence ID" value="ATY60589.1"/>
    <property type="molecule type" value="Genomic_DNA"/>
</dbReference>
<dbReference type="GO" id="GO:0003743">
    <property type="term" value="F:translation initiation factor activity"/>
    <property type="evidence" value="ECO:0007669"/>
    <property type="project" value="UniProtKB-KW"/>
</dbReference>
<dbReference type="PANTHER" id="PTHR10233">
    <property type="entry name" value="TRANSLATION INITIATION FACTOR EIF-2B"/>
    <property type="match status" value="1"/>
</dbReference>
<evidence type="ECO:0000256" key="6">
    <source>
        <dbReference type="ARBA" id="ARBA00012075"/>
    </source>
</evidence>
<evidence type="ECO:0000256" key="4">
    <source>
        <dbReference type="ARBA" id="ARBA00007251"/>
    </source>
</evidence>
<dbReference type="InterPro" id="IPR000807">
    <property type="entry name" value="ImidazoleglycerolP_deHydtase"/>
</dbReference>
<feature type="compositionally biased region" description="Polar residues" evidence="17">
    <location>
        <begin position="253"/>
        <end position="270"/>
    </location>
</feature>
<feature type="region of interest" description="Disordered" evidence="17">
    <location>
        <begin position="253"/>
        <end position="349"/>
    </location>
</feature>
<evidence type="ECO:0000256" key="14">
    <source>
        <dbReference type="ARBA" id="ARBA00046432"/>
    </source>
</evidence>
<comment type="subunit">
    <text evidence="14">Component of the translation initiation factor 2B (eIF2B) complex which is a heterodecamer of two sets of five different subunits: alpha, beta, gamma, delta and epsilon. Subunits alpha, beta and delta comprise a regulatory subcomplex and subunits epsilon and gamma comprise a catalytic subcomplex. Within the complex, the hexameric regulatory complex resides at the center, with the two heterodimeric catalytic subcomplexes bound on opposite sides.</text>
</comment>
<evidence type="ECO:0000256" key="1">
    <source>
        <dbReference type="ARBA" id="ARBA00001723"/>
    </source>
</evidence>
<keyword evidence="10" id="KW-0028">Amino-acid biosynthesis</keyword>
<dbReference type="VEuPathDB" id="FungiDB:CCM_03119"/>
<evidence type="ECO:0000256" key="3">
    <source>
        <dbReference type="ARBA" id="ARBA00005047"/>
    </source>
</evidence>
<dbReference type="SUPFAM" id="SSF100950">
    <property type="entry name" value="NagB/RpiA/CoA transferase-like"/>
    <property type="match status" value="1"/>
</dbReference>
<proteinExistence type="inferred from homology"/>
<evidence type="ECO:0000256" key="9">
    <source>
        <dbReference type="ARBA" id="ARBA00022540"/>
    </source>
</evidence>
<dbReference type="GO" id="GO:0005829">
    <property type="term" value="C:cytosol"/>
    <property type="evidence" value="ECO:0007669"/>
    <property type="project" value="UniProtKB-SubCell"/>
</dbReference>
<comment type="similarity">
    <text evidence="5 15">Belongs to the imidazoleglycerol-phosphate dehydratase family.</text>
</comment>
<name>A0A2H4SBV3_CORMI</name>
<feature type="compositionally biased region" description="Low complexity" evidence="17">
    <location>
        <begin position="314"/>
        <end position="324"/>
    </location>
</feature>
<keyword evidence="12 15" id="KW-0368">Histidine biosynthesis</keyword>
<sequence>MTSPVTPRWAALARDTNETKIQLALNIDGGAFPPDTDARLLKSDNVHASQSSKSQTIALNTGIGFLDHMLHALAKHAGWSLAINCQGDLHIDDHHTAEDVCIALGATYRKALGSPVGVARFGYAYAPLDEALSRAVVDLSNRPYAVIDLGLKREFLGKLSCEMIPHCFESFAQAAHITLHVHCLHGFNDHHRAESAFKAMAVAIRQAASHVKGKEGELPDEPNDQSRLILPLIDLSESDQIITRKLLPKTTNIYPTSKTSATPAYSCTPNETPPQATPTSYMSTEGEKPAAGAGDTSGGPTQLPPSGETKSSSKDAPATGAAPAGDKKLSGAELKKKAKEEKAARRMQAKVMQTAAAPPGAAAAAAAAAAAKGKAKQDGGAGASAHGSKTAPRTAPTEPPKPKATVPACFSHLSMAKRMSITQADKDVHPVMLQLGQKMSTFAISDSITRAEATLLAFKQVIESYTTPHGATLSRHLTSVVLKNQIEYLTACRPMCFSMGNAIRWLKLQISKVDIDLPDADAKKQLGEAIDAYLHERVTLADIVIVKTAADMLTDDDVVVTYARHRLVERALLRARADGKRFRVVLVDDPFERVGLTHAKRLSAAGVPVAYSHDLGALRTNLQGATCVLIAAEAMFSNGAVYARAGTCDIATVARDLQLRVVALCESINFTERVSADSLTYNEIDPERNSSEAFRLLFDTTTDKFISMVVTELGNSSAKSVPAILRKLEEL</sequence>
<evidence type="ECO:0000256" key="17">
    <source>
        <dbReference type="SAM" id="MobiDB-lite"/>
    </source>
</evidence>
<dbReference type="InterPro" id="IPR020568">
    <property type="entry name" value="Ribosomal_Su5_D2-typ_SF"/>
</dbReference>
<feature type="region of interest" description="Disordered" evidence="17">
    <location>
        <begin position="377"/>
        <end position="405"/>
    </location>
</feature>
<keyword evidence="9 18" id="KW-0396">Initiation factor</keyword>
<evidence type="ECO:0000313" key="19">
    <source>
        <dbReference type="Proteomes" id="UP000323067"/>
    </source>
</evidence>
<dbReference type="InterPro" id="IPR037171">
    <property type="entry name" value="NagB/RpiA_transferase-like"/>
</dbReference>
<dbReference type="Pfam" id="PF00475">
    <property type="entry name" value="IGPD"/>
    <property type="match status" value="1"/>
</dbReference>
<keyword evidence="8" id="KW-0963">Cytoplasm</keyword>
<accession>A0A2H4SBV3</accession>
<evidence type="ECO:0000313" key="18">
    <source>
        <dbReference type="EMBL" id="ATY60589.1"/>
    </source>
</evidence>
<dbReference type="Gene3D" id="3.30.230.40">
    <property type="entry name" value="Imidazole glycerol phosphate dehydratase, domain 1"/>
    <property type="match status" value="2"/>
</dbReference>
<dbReference type="AlphaFoldDB" id="A0A2H4SBV3"/>
<dbReference type="VEuPathDB" id="FungiDB:A9K55_005844"/>
<evidence type="ECO:0000256" key="15">
    <source>
        <dbReference type="RuleBase" id="RU000598"/>
    </source>
</evidence>
<dbReference type="UniPathway" id="UPA00031">
    <property type="reaction ID" value="UER00011"/>
</dbReference>
<gene>
    <name evidence="18" type="ORF">A9K55_005844</name>
</gene>
<evidence type="ECO:0000256" key="10">
    <source>
        <dbReference type="ARBA" id="ARBA00022605"/>
    </source>
</evidence>
<evidence type="ECO:0000256" key="5">
    <source>
        <dbReference type="ARBA" id="ARBA00007481"/>
    </source>
</evidence>
<keyword evidence="11" id="KW-0648">Protein biosynthesis</keyword>